<accession>A0A6I5ZPD1</accession>
<dbReference type="GO" id="GO:0033765">
    <property type="term" value="F:steroid dehydrogenase activity, acting on the CH-CH group of donors"/>
    <property type="evidence" value="ECO:0007669"/>
    <property type="project" value="UniProtKB-ARBA"/>
</dbReference>
<dbReference type="GO" id="GO:0005886">
    <property type="term" value="C:plasma membrane"/>
    <property type="evidence" value="ECO:0007669"/>
    <property type="project" value="TreeGrafter"/>
</dbReference>
<dbReference type="SUPFAM" id="SSF56425">
    <property type="entry name" value="Succinate dehydrogenase/fumarate reductase flavoprotein, catalytic domain"/>
    <property type="match status" value="1"/>
</dbReference>
<evidence type="ECO:0000259" key="4">
    <source>
        <dbReference type="Pfam" id="PF00890"/>
    </source>
</evidence>
<dbReference type="InterPro" id="IPR036188">
    <property type="entry name" value="FAD/NAD-bd_sf"/>
</dbReference>
<dbReference type="InterPro" id="IPR003953">
    <property type="entry name" value="FAD-dep_OxRdtase_2_FAD-bd"/>
</dbReference>
<dbReference type="SUPFAM" id="SSF46977">
    <property type="entry name" value="Succinate dehydrogenase/fumarate reductase flavoprotein C-terminal domain"/>
    <property type="match status" value="1"/>
</dbReference>
<dbReference type="InterPro" id="IPR037099">
    <property type="entry name" value="Fum_R/Succ_DH_flav-like_C_sf"/>
</dbReference>
<evidence type="ECO:0000256" key="3">
    <source>
        <dbReference type="PIRSR" id="PIRSR000171-1"/>
    </source>
</evidence>
<evidence type="ECO:0000256" key="2">
    <source>
        <dbReference type="ARBA" id="ARBA00023002"/>
    </source>
</evidence>
<dbReference type="Gene3D" id="3.90.700.10">
    <property type="entry name" value="Succinate dehydrogenase/fumarate reductase flavoprotein, catalytic domain"/>
    <property type="match status" value="1"/>
</dbReference>
<dbReference type="PANTHER" id="PTHR11632">
    <property type="entry name" value="SUCCINATE DEHYDROGENASE 2 FLAVOPROTEIN SUBUNIT"/>
    <property type="match status" value="1"/>
</dbReference>
<gene>
    <name evidence="6" type="ORF">MGLY_08420</name>
</gene>
<dbReference type="PRINTS" id="PR00368">
    <property type="entry name" value="FADPNR"/>
</dbReference>
<dbReference type="InterPro" id="IPR030664">
    <property type="entry name" value="SdhA/FrdA/AprA"/>
</dbReference>
<dbReference type="SUPFAM" id="SSF51905">
    <property type="entry name" value="FAD/NAD(P)-binding domain"/>
    <property type="match status" value="1"/>
</dbReference>
<dbReference type="GO" id="GO:0009061">
    <property type="term" value="P:anaerobic respiration"/>
    <property type="evidence" value="ECO:0007669"/>
    <property type="project" value="TreeGrafter"/>
</dbReference>
<dbReference type="PRINTS" id="PR00411">
    <property type="entry name" value="PNDRDTASEI"/>
</dbReference>
<keyword evidence="2" id="KW-0560">Oxidoreductase</keyword>
<evidence type="ECO:0000313" key="6">
    <source>
        <dbReference type="EMBL" id="QGP91507.1"/>
    </source>
</evidence>
<feature type="active site" description="Proton acceptor" evidence="3">
    <location>
        <position position="291"/>
    </location>
</feature>
<dbReference type="GO" id="GO:0050660">
    <property type="term" value="F:flavin adenine dinucleotide binding"/>
    <property type="evidence" value="ECO:0007669"/>
    <property type="project" value="TreeGrafter"/>
</dbReference>
<reference evidence="6 7" key="1">
    <citation type="submission" date="2019-11" db="EMBL/GenBank/DDBJ databases">
        <title>Genome sequence of Moorella glycerini DSM11254.</title>
        <authorList>
            <person name="Poehlein A."/>
            <person name="Boeer T."/>
            <person name="Daniel R."/>
        </authorList>
    </citation>
    <scope>NUCLEOTIDE SEQUENCE [LARGE SCALE GENOMIC DNA]</scope>
    <source>
        <strain evidence="6 7">DSM 11254</strain>
    </source>
</reference>
<feature type="domain" description="FAD-dependent oxidoreductase 2 FAD-binding" evidence="4">
    <location>
        <begin position="16"/>
        <end position="392"/>
    </location>
</feature>
<dbReference type="PANTHER" id="PTHR11632:SF73">
    <property type="entry name" value="BLR3196 PROTEIN"/>
    <property type="match status" value="1"/>
</dbReference>
<proteinExistence type="predicted"/>
<dbReference type="Pfam" id="PF02910">
    <property type="entry name" value="Succ_DH_flav_C"/>
    <property type="match status" value="1"/>
</dbReference>
<dbReference type="InterPro" id="IPR015939">
    <property type="entry name" value="Fum_Rdtase/Succ_DH_flav-like_C"/>
</dbReference>
<dbReference type="GO" id="GO:0009055">
    <property type="term" value="F:electron transfer activity"/>
    <property type="evidence" value="ECO:0007669"/>
    <property type="project" value="TreeGrafter"/>
</dbReference>
<keyword evidence="7" id="KW-1185">Reference proteome</keyword>
<organism evidence="6 7">
    <name type="scientific">Neomoorella glycerini</name>
    <dbReference type="NCBI Taxonomy" id="55779"/>
    <lineage>
        <taxon>Bacteria</taxon>
        <taxon>Bacillati</taxon>
        <taxon>Bacillota</taxon>
        <taxon>Clostridia</taxon>
        <taxon>Neomoorellales</taxon>
        <taxon>Neomoorellaceae</taxon>
        <taxon>Neomoorella</taxon>
    </lineage>
</organism>
<dbReference type="GO" id="GO:0000104">
    <property type="term" value="F:succinate dehydrogenase activity"/>
    <property type="evidence" value="ECO:0007669"/>
    <property type="project" value="TreeGrafter"/>
</dbReference>
<dbReference type="Proteomes" id="UP000425916">
    <property type="component" value="Chromosome"/>
</dbReference>
<protein>
    <submittedName>
        <fullName evidence="6">FAD binding domain protein</fullName>
    </submittedName>
</protein>
<dbReference type="EMBL" id="CP046244">
    <property type="protein sequence ID" value="QGP91507.1"/>
    <property type="molecule type" value="Genomic_DNA"/>
</dbReference>
<dbReference type="AlphaFoldDB" id="A0A6I5ZPD1"/>
<evidence type="ECO:0000313" key="7">
    <source>
        <dbReference type="Proteomes" id="UP000425916"/>
    </source>
</evidence>
<keyword evidence="1" id="KW-0285">Flavoprotein</keyword>
<feature type="domain" description="Fumarate reductase/succinate dehydrogenase flavoprotein-like C-terminal" evidence="5">
    <location>
        <begin position="454"/>
        <end position="545"/>
    </location>
</feature>
<evidence type="ECO:0000259" key="5">
    <source>
        <dbReference type="Pfam" id="PF02910"/>
    </source>
</evidence>
<evidence type="ECO:0000256" key="1">
    <source>
        <dbReference type="ARBA" id="ARBA00022630"/>
    </source>
</evidence>
<dbReference type="InterPro" id="IPR027477">
    <property type="entry name" value="Succ_DH/fumarate_Rdtase_cat_sf"/>
</dbReference>
<dbReference type="PIRSF" id="PIRSF000171">
    <property type="entry name" value="SDHA_APRA_LASPO"/>
    <property type="match status" value="1"/>
</dbReference>
<dbReference type="Gene3D" id="3.50.50.60">
    <property type="entry name" value="FAD/NAD(P)-binding domain"/>
    <property type="match status" value="2"/>
</dbReference>
<sequence>MSFNLANIPEHHITTDVLVIGGGSAGTMAALAARRQGLEVALVDKAGIDRSGCGCAGNDHFLAILESGPEWDTKEAFLKWYHRLTQGLVDMAIPEKVFLSRIKRMVAYLEELGIPMRLDATHNDYIRTGSFGQPGDYFINFDGRKLKPTVSAEAARAGVKFFRRINITDLLADGGRVTGAVGFDIRKGDFYTFLARATIVATGNVTRLYNNQASMPYNSWHSPYNNGGAQAMAFRAGAELKNMEFVNYTLTPVNFSASALNAIVGMGGYIVNGLGERFLFKYHEKGEKGPRWVMPWGVYWEIKEGRGPCYFDLRHLPEEAINHLLHHLLPVDKNTFLDYCEQKGVDLRKDLLEVQISEGQLPAFLGSVSGIYVTPECATTVSGLFATGACSVTVGSLSGSMCVGETAGEEAAKFIYRDKTVKPEVPKEELTARREAIYSPLKRQGGFKHCELENKLRQVMTLYVGIGRTRRGMLTALEELAKLEKLFPDVRADNLHELMRVHELRDMLLVAQLIARGALEREESRFGLSHYRGDFPTSREEWHCSLHQCLQGEQVVLKRVAPSNL</sequence>
<name>A0A6I5ZPD1_9FIRM</name>
<dbReference type="OrthoDB" id="9806724at2"/>
<dbReference type="RefSeq" id="WP_156272027.1">
    <property type="nucleotide sequence ID" value="NZ_CP046244.1"/>
</dbReference>
<dbReference type="Pfam" id="PF00890">
    <property type="entry name" value="FAD_binding_2"/>
    <property type="match status" value="1"/>
</dbReference>